<feature type="domain" description="Acylphosphatase-like" evidence="7">
    <location>
        <begin position="8"/>
        <end position="94"/>
    </location>
</feature>
<evidence type="ECO:0000256" key="5">
    <source>
        <dbReference type="PROSITE-ProRule" id="PRU00520"/>
    </source>
</evidence>
<proteinExistence type="inferred from homology"/>
<dbReference type="InterPro" id="IPR020456">
    <property type="entry name" value="Acylphosphatase"/>
</dbReference>
<dbReference type="PRINTS" id="PR00112">
    <property type="entry name" value="ACYLPHPHTASE"/>
</dbReference>
<dbReference type="InterPro" id="IPR036046">
    <property type="entry name" value="Acylphosphatase-like_dom_sf"/>
</dbReference>
<evidence type="ECO:0000256" key="4">
    <source>
        <dbReference type="ARBA" id="ARBA00047645"/>
    </source>
</evidence>
<evidence type="ECO:0000256" key="1">
    <source>
        <dbReference type="ARBA" id="ARBA00005614"/>
    </source>
</evidence>
<dbReference type="PROSITE" id="PS00151">
    <property type="entry name" value="ACYLPHOSPHATASE_2"/>
    <property type="match status" value="1"/>
</dbReference>
<evidence type="ECO:0000313" key="8">
    <source>
        <dbReference type="EMBL" id="KGF73718.1"/>
    </source>
</evidence>
<gene>
    <name evidence="8" type="ORF">DO97_12955</name>
</gene>
<comment type="caution">
    <text evidence="8">The sequence shown here is derived from an EMBL/GenBank/DDBJ whole genome shotgun (WGS) entry which is preliminary data.</text>
</comment>
<dbReference type="OrthoDB" id="9808093at2"/>
<dbReference type="EC" id="3.6.1.7" evidence="2 5"/>
<evidence type="ECO:0000259" key="7">
    <source>
        <dbReference type="PROSITE" id="PS51160"/>
    </source>
</evidence>
<evidence type="ECO:0000256" key="2">
    <source>
        <dbReference type="ARBA" id="ARBA00012150"/>
    </source>
</evidence>
<dbReference type="Proteomes" id="UP000030170">
    <property type="component" value="Unassembled WGS sequence"/>
</dbReference>
<organism evidence="8 9">
    <name type="scientific">Neosynechococcus sphagnicola sy1</name>
    <dbReference type="NCBI Taxonomy" id="1497020"/>
    <lineage>
        <taxon>Bacteria</taxon>
        <taxon>Bacillati</taxon>
        <taxon>Cyanobacteriota</taxon>
        <taxon>Cyanophyceae</taxon>
        <taxon>Neosynechococcales</taxon>
        <taxon>Neosynechococcaceae</taxon>
        <taxon>Neosynechococcus</taxon>
    </lineage>
</organism>
<dbReference type="GO" id="GO:0003998">
    <property type="term" value="F:acylphosphatase activity"/>
    <property type="evidence" value="ECO:0007669"/>
    <property type="project" value="UniProtKB-EC"/>
</dbReference>
<evidence type="ECO:0000256" key="6">
    <source>
        <dbReference type="RuleBase" id="RU004168"/>
    </source>
</evidence>
<dbReference type="PANTHER" id="PTHR47268">
    <property type="entry name" value="ACYLPHOSPHATASE"/>
    <property type="match status" value="1"/>
</dbReference>
<evidence type="ECO:0000313" key="9">
    <source>
        <dbReference type="Proteomes" id="UP000030170"/>
    </source>
</evidence>
<accession>A0A098TSG6</accession>
<comment type="catalytic activity">
    <reaction evidence="4 5">
        <text>an acyl phosphate + H2O = a carboxylate + phosphate + H(+)</text>
        <dbReference type="Rhea" id="RHEA:14965"/>
        <dbReference type="ChEBI" id="CHEBI:15377"/>
        <dbReference type="ChEBI" id="CHEBI:15378"/>
        <dbReference type="ChEBI" id="CHEBI:29067"/>
        <dbReference type="ChEBI" id="CHEBI:43474"/>
        <dbReference type="ChEBI" id="CHEBI:59918"/>
        <dbReference type="EC" id="3.6.1.7"/>
    </reaction>
</comment>
<dbReference type="Gene3D" id="3.30.70.100">
    <property type="match status" value="1"/>
</dbReference>
<dbReference type="SUPFAM" id="SSF54975">
    <property type="entry name" value="Acylphosphatase/BLUF domain-like"/>
    <property type="match status" value="1"/>
</dbReference>
<reference evidence="8 9" key="1">
    <citation type="journal article" date="2014" name="Mol. Ecol.">
        <title>Evolution of Synechococcus.</title>
        <authorList>
            <person name="Dvorak P."/>
            <person name="Casamatta D."/>
            <person name="Hasler P."/>
            <person name="Poulickova A."/>
            <person name="Ondrej V."/>
            <person name="Sanges R."/>
        </authorList>
    </citation>
    <scope>NUCLEOTIDE SEQUENCE [LARGE SCALE GENOMIC DNA]</scope>
    <source>
        <strain evidence="8 9">CAUP A 1101</strain>
    </source>
</reference>
<name>A0A098TSG6_9CYAN</name>
<sequence>MSDADVIGVHIWITGKVQGVAYRAVTRQVAVQLGLGGWVRNLPDGRVEAVFEGDRQRVEQMLAWCRQGPPAAVVSDVTAEAMLPLGITSFQILP</sequence>
<dbReference type="AlphaFoldDB" id="A0A098TSG6"/>
<dbReference type="EMBL" id="JJML01000004">
    <property type="protein sequence ID" value="KGF73718.1"/>
    <property type="molecule type" value="Genomic_DNA"/>
</dbReference>
<dbReference type="Pfam" id="PF00708">
    <property type="entry name" value="Acylphosphatase"/>
    <property type="match status" value="1"/>
</dbReference>
<evidence type="ECO:0000256" key="3">
    <source>
        <dbReference type="ARBA" id="ARBA00015991"/>
    </source>
</evidence>
<feature type="active site" evidence="5">
    <location>
        <position position="41"/>
    </location>
</feature>
<protein>
    <recommendedName>
        <fullName evidence="3 5">acylphosphatase</fullName>
        <ecNumber evidence="2 5">3.6.1.7</ecNumber>
    </recommendedName>
</protein>
<dbReference type="InterPro" id="IPR001792">
    <property type="entry name" value="Acylphosphatase-like_dom"/>
</dbReference>
<keyword evidence="5 8" id="KW-0378">Hydrolase</keyword>
<dbReference type="RefSeq" id="WP_036531029.1">
    <property type="nucleotide sequence ID" value="NZ_JJML01000004.1"/>
</dbReference>
<feature type="active site" evidence="5">
    <location>
        <position position="23"/>
    </location>
</feature>
<dbReference type="STRING" id="1497020.DO97_12955"/>
<comment type="similarity">
    <text evidence="1 6">Belongs to the acylphosphatase family.</text>
</comment>
<dbReference type="PROSITE" id="PS51160">
    <property type="entry name" value="ACYLPHOSPHATASE_3"/>
    <property type="match status" value="1"/>
</dbReference>
<dbReference type="InterPro" id="IPR017968">
    <property type="entry name" value="Acylphosphatase_CS"/>
</dbReference>
<keyword evidence="9" id="KW-1185">Reference proteome</keyword>
<dbReference type="PANTHER" id="PTHR47268:SF4">
    <property type="entry name" value="ACYLPHOSPHATASE"/>
    <property type="match status" value="1"/>
</dbReference>